<sequence>MKEVLISVDASKKLITNIHDVPIPTPGPKQVVIRNVVVGTNPKDWKYARSFAPKPQNTGDDVAGYIHAVGSDVTEFHVGDRVAAFHEMRTPHGAFAEYTLAYANTTFPVPPATPLESAATIPLAAMTAAVGLYARLGLPEPWAKVHPARALASQGGVVVYGGASAVGAFAIKLLVRADVHPIIAVAGRGMDYVRGLLVPAKGDVVLDYRAGDEAVVAGIRGAVPKGGKLMYAFDAVSEKGSVGNICKVLDDKEGSITTVLPGREHPEIPEGVKQTLTTVGSAHGVPDDLSDLAFVWFRAFALGLREGWFEGHPYEVVPGGLGGVGQGLNNLREGKASAVKYVYRVEETEGLEKSRM</sequence>
<keyword evidence="5" id="KW-1185">Reference proteome</keyword>
<dbReference type="CDD" id="cd08249">
    <property type="entry name" value="enoyl_reductase_like"/>
    <property type="match status" value="1"/>
</dbReference>
<evidence type="ECO:0000259" key="3">
    <source>
        <dbReference type="SMART" id="SM00829"/>
    </source>
</evidence>
<dbReference type="GeneID" id="19977877"/>
<comment type="similarity">
    <text evidence="1">Belongs to the zinc-containing alcohol dehydrogenase family.</text>
</comment>
<dbReference type="VEuPathDB" id="FungiDB:HMPREF1541_10538"/>
<proteinExistence type="inferred from homology"/>
<dbReference type="SUPFAM" id="SSF50129">
    <property type="entry name" value="GroES-like"/>
    <property type="match status" value="1"/>
</dbReference>
<name>W2S8K1_CYPE1</name>
<dbReference type="Proteomes" id="UP000030752">
    <property type="component" value="Unassembled WGS sequence"/>
</dbReference>
<dbReference type="STRING" id="1220924.W2S8K1"/>
<keyword evidence="2" id="KW-0560">Oxidoreductase</keyword>
<dbReference type="Pfam" id="PF08240">
    <property type="entry name" value="ADH_N"/>
    <property type="match status" value="1"/>
</dbReference>
<dbReference type="OrthoDB" id="3233595at2759"/>
<dbReference type="eggNOG" id="KOG1198">
    <property type="taxonomic scope" value="Eukaryota"/>
</dbReference>
<dbReference type="InterPro" id="IPR036291">
    <property type="entry name" value="NAD(P)-bd_dom_sf"/>
</dbReference>
<dbReference type="InParanoid" id="W2S8K1"/>
<dbReference type="SUPFAM" id="SSF51735">
    <property type="entry name" value="NAD(P)-binding Rossmann-fold domains"/>
    <property type="match status" value="1"/>
</dbReference>
<dbReference type="PANTHER" id="PTHR45348">
    <property type="entry name" value="HYPOTHETICAL OXIDOREDUCTASE (EUROFUNG)"/>
    <property type="match status" value="1"/>
</dbReference>
<protein>
    <recommendedName>
        <fullName evidence="3">Enoyl reductase (ER) domain-containing protein</fullName>
    </recommendedName>
</protein>
<dbReference type="AlphaFoldDB" id="W2S8K1"/>
<dbReference type="InterPro" id="IPR013154">
    <property type="entry name" value="ADH-like_N"/>
</dbReference>
<dbReference type="InterPro" id="IPR020843">
    <property type="entry name" value="ER"/>
</dbReference>
<accession>W2S8K1</accession>
<evidence type="ECO:0000313" key="4">
    <source>
        <dbReference type="EMBL" id="ETN44358.1"/>
    </source>
</evidence>
<organism evidence="4 5">
    <name type="scientific">Cyphellophora europaea (strain CBS 101466)</name>
    <name type="common">Phialophora europaea</name>
    <dbReference type="NCBI Taxonomy" id="1220924"/>
    <lineage>
        <taxon>Eukaryota</taxon>
        <taxon>Fungi</taxon>
        <taxon>Dikarya</taxon>
        <taxon>Ascomycota</taxon>
        <taxon>Pezizomycotina</taxon>
        <taxon>Eurotiomycetes</taxon>
        <taxon>Chaetothyriomycetidae</taxon>
        <taxon>Chaetothyriales</taxon>
        <taxon>Cyphellophoraceae</taxon>
        <taxon>Cyphellophora</taxon>
    </lineage>
</organism>
<dbReference type="Gene3D" id="3.40.50.720">
    <property type="entry name" value="NAD(P)-binding Rossmann-like Domain"/>
    <property type="match status" value="1"/>
</dbReference>
<evidence type="ECO:0000256" key="1">
    <source>
        <dbReference type="ARBA" id="ARBA00008072"/>
    </source>
</evidence>
<dbReference type="InterPro" id="IPR047122">
    <property type="entry name" value="Trans-enoyl_RdTase-like"/>
</dbReference>
<dbReference type="RefSeq" id="XP_008713431.1">
    <property type="nucleotide sequence ID" value="XM_008715209.1"/>
</dbReference>
<dbReference type="HOGENOM" id="CLU_026673_16_0_1"/>
<dbReference type="InterPro" id="IPR011032">
    <property type="entry name" value="GroES-like_sf"/>
</dbReference>
<dbReference type="SMART" id="SM00829">
    <property type="entry name" value="PKS_ER"/>
    <property type="match status" value="1"/>
</dbReference>
<evidence type="ECO:0000256" key="2">
    <source>
        <dbReference type="ARBA" id="ARBA00023002"/>
    </source>
</evidence>
<dbReference type="EMBL" id="KB822715">
    <property type="protein sequence ID" value="ETN44358.1"/>
    <property type="molecule type" value="Genomic_DNA"/>
</dbReference>
<dbReference type="PANTHER" id="PTHR45348:SF5">
    <property type="entry name" value="OXIDOREDUCTASE, PUTATIVE (AFU_ORTHOLOGUE AFUA_8G01420)-RELATED"/>
    <property type="match status" value="1"/>
</dbReference>
<gene>
    <name evidence="4" type="ORF">HMPREF1541_10538</name>
</gene>
<reference evidence="4 5" key="1">
    <citation type="submission" date="2013-03" db="EMBL/GenBank/DDBJ databases">
        <title>The Genome Sequence of Phialophora europaea CBS 101466.</title>
        <authorList>
            <consortium name="The Broad Institute Genomics Platform"/>
            <person name="Cuomo C."/>
            <person name="de Hoog S."/>
            <person name="Gorbushina A."/>
            <person name="Walker B."/>
            <person name="Young S.K."/>
            <person name="Zeng Q."/>
            <person name="Gargeya S."/>
            <person name="Fitzgerald M."/>
            <person name="Haas B."/>
            <person name="Abouelleil A."/>
            <person name="Allen A.W."/>
            <person name="Alvarado L."/>
            <person name="Arachchi H.M."/>
            <person name="Berlin A.M."/>
            <person name="Chapman S.B."/>
            <person name="Gainer-Dewar J."/>
            <person name="Goldberg J."/>
            <person name="Griggs A."/>
            <person name="Gujja S."/>
            <person name="Hansen M."/>
            <person name="Howarth C."/>
            <person name="Imamovic A."/>
            <person name="Ireland A."/>
            <person name="Larimer J."/>
            <person name="McCowan C."/>
            <person name="Murphy C."/>
            <person name="Pearson M."/>
            <person name="Poon T.W."/>
            <person name="Priest M."/>
            <person name="Roberts A."/>
            <person name="Saif S."/>
            <person name="Shea T."/>
            <person name="Sisk P."/>
            <person name="Sykes S."/>
            <person name="Wortman J."/>
            <person name="Nusbaum C."/>
            <person name="Birren B."/>
        </authorList>
    </citation>
    <scope>NUCLEOTIDE SEQUENCE [LARGE SCALE GENOMIC DNA]</scope>
    <source>
        <strain evidence="4 5">CBS 101466</strain>
    </source>
</reference>
<dbReference type="GO" id="GO:0016651">
    <property type="term" value="F:oxidoreductase activity, acting on NAD(P)H"/>
    <property type="evidence" value="ECO:0007669"/>
    <property type="project" value="InterPro"/>
</dbReference>
<evidence type="ECO:0000313" key="5">
    <source>
        <dbReference type="Proteomes" id="UP000030752"/>
    </source>
</evidence>
<dbReference type="Gene3D" id="3.90.180.10">
    <property type="entry name" value="Medium-chain alcohol dehydrogenases, catalytic domain"/>
    <property type="match status" value="1"/>
</dbReference>
<feature type="domain" description="Enoyl reductase (ER)" evidence="3">
    <location>
        <begin position="13"/>
        <end position="285"/>
    </location>
</feature>